<dbReference type="GO" id="GO:0032958">
    <property type="term" value="P:inositol phosphate biosynthetic process"/>
    <property type="evidence" value="ECO:0007669"/>
    <property type="project" value="InterPro"/>
</dbReference>
<dbReference type="InterPro" id="IPR038286">
    <property type="entry name" value="IPK_sf"/>
</dbReference>
<feature type="compositionally biased region" description="Basic and acidic residues" evidence="5">
    <location>
        <begin position="275"/>
        <end position="284"/>
    </location>
</feature>
<dbReference type="Proteomes" id="UP000077266">
    <property type="component" value="Unassembled WGS sequence"/>
</dbReference>
<keyword evidence="7" id="KW-1185">Reference proteome</keyword>
<evidence type="ECO:0000256" key="1">
    <source>
        <dbReference type="ARBA" id="ARBA00007374"/>
    </source>
</evidence>
<comment type="similarity">
    <text evidence="1 4">Belongs to the inositol phosphokinase (IPK) family.</text>
</comment>
<dbReference type="EMBL" id="KV425970">
    <property type="protein sequence ID" value="KZV94599.1"/>
    <property type="molecule type" value="Genomic_DNA"/>
</dbReference>
<dbReference type="InterPro" id="IPR005522">
    <property type="entry name" value="IPK"/>
</dbReference>
<organism evidence="6 7">
    <name type="scientific">Exidia glandulosa HHB12029</name>
    <dbReference type="NCBI Taxonomy" id="1314781"/>
    <lineage>
        <taxon>Eukaryota</taxon>
        <taxon>Fungi</taxon>
        <taxon>Dikarya</taxon>
        <taxon>Basidiomycota</taxon>
        <taxon>Agaricomycotina</taxon>
        <taxon>Agaricomycetes</taxon>
        <taxon>Auriculariales</taxon>
        <taxon>Exidiaceae</taxon>
        <taxon>Exidia</taxon>
    </lineage>
</organism>
<feature type="region of interest" description="Disordered" evidence="5">
    <location>
        <begin position="252"/>
        <end position="287"/>
    </location>
</feature>
<keyword evidence="2 4" id="KW-0808">Transferase</keyword>
<dbReference type="GO" id="GO:0000824">
    <property type="term" value="F:inositol-1,4,5,6-tetrakisphosphate 3-kinase activity"/>
    <property type="evidence" value="ECO:0007669"/>
    <property type="project" value="TreeGrafter"/>
</dbReference>
<reference evidence="6 7" key="1">
    <citation type="journal article" date="2016" name="Mol. Biol. Evol.">
        <title>Comparative Genomics of Early-Diverging Mushroom-Forming Fungi Provides Insights into the Origins of Lignocellulose Decay Capabilities.</title>
        <authorList>
            <person name="Nagy L.G."/>
            <person name="Riley R."/>
            <person name="Tritt A."/>
            <person name="Adam C."/>
            <person name="Daum C."/>
            <person name="Floudas D."/>
            <person name="Sun H."/>
            <person name="Yadav J.S."/>
            <person name="Pangilinan J."/>
            <person name="Larsson K.H."/>
            <person name="Matsuura K."/>
            <person name="Barry K."/>
            <person name="Labutti K."/>
            <person name="Kuo R."/>
            <person name="Ohm R.A."/>
            <person name="Bhattacharya S.S."/>
            <person name="Shirouzu T."/>
            <person name="Yoshinaga Y."/>
            <person name="Martin F.M."/>
            <person name="Grigoriev I.V."/>
            <person name="Hibbett D.S."/>
        </authorList>
    </citation>
    <scope>NUCLEOTIDE SEQUENCE [LARGE SCALE GENOMIC DNA]</scope>
    <source>
        <strain evidence="6 7">HHB12029</strain>
    </source>
</reference>
<keyword evidence="3 4" id="KW-0418">Kinase</keyword>
<evidence type="ECO:0000256" key="5">
    <source>
        <dbReference type="SAM" id="MobiDB-lite"/>
    </source>
</evidence>
<dbReference type="EC" id="2.7.-.-" evidence="4"/>
<dbReference type="SUPFAM" id="SSF56104">
    <property type="entry name" value="SAICAR synthase-like"/>
    <property type="match status" value="1"/>
</dbReference>
<evidence type="ECO:0000313" key="7">
    <source>
        <dbReference type="Proteomes" id="UP000077266"/>
    </source>
</evidence>
<dbReference type="AlphaFoldDB" id="A0A166ARY5"/>
<dbReference type="GO" id="GO:0008440">
    <property type="term" value="F:inositol-1,4,5-trisphosphate 3-kinase activity"/>
    <property type="evidence" value="ECO:0007669"/>
    <property type="project" value="TreeGrafter"/>
</dbReference>
<dbReference type="InParanoid" id="A0A166ARY5"/>
<accession>A0A166ARY5</accession>
<dbReference type="OrthoDB" id="338650at2759"/>
<protein>
    <recommendedName>
        <fullName evidence="4">Kinase</fullName>
        <ecNumber evidence="4">2.7.-.-</ecNumber>
    </recommendedName>
</protein>
<evidence type="ECO:0000256" key="4">
    <source>
        <dbReference type="RuleBase" id="RU363090"/>
    </source>
</evidence>
<feature type="compositionally biased region" description="Acidic residues" evidence="5">
    <location>
        <begin position="252"/>
        <end position="274"/>
    </location>
</feature>
<evidence type="ECO:0000313" key="6">
    <source>
        <dbReference type="EMBL" id="KZV94599.1"/>
    </source>
</evidence>
<dbReference type="GO" id="GO:0046854">
    <property type="term" value="P:phosphatidylinositol phosphate biosynthetic process"/>
    <property type="evidence" value="ECO:0007669"/>
    <property type="project" value="TreeGrafter"/>
</dbReference>
<dbReference type="STRING" id="1314781.A0A166ARY5"/>
<dbReference type="GO" id="GO:0005737">
    <property type="term" value="C:cytoplasm"/>
    <property type="evidence" value="ECO:0007669"/>
    <property type="project" value="TreeGrafter"/>
</dbReference>
<proteinExistence type="inferred from homology"/>
<dbReference type="FunCoup" id="A0A166ARY5">
    <property type="interactions" value="349"/>
</dbReference>
<name>A0A166ARY5_EXIGL</name>
<evidence type="ECO:0000256" key="2">
    <source>
        <dbReference type="ARBA" id="ARBA00022679"/>
    </source>
</evidence>
<dbReference type="PANTHER" id="PTHR12400">
    <property type="entry name" value="INOSITOL POLYPHOSPHATE KINASE"/>
    <property type="match status" value="1"/>
</dbReference>
<dbReference type="Gene3D" id="3.30.470.160">
    <property type="entry name" value="Inositol polyphosphate kinase"/>
    <property type="match status" value="1"/>
</dbReference>
<gene>
    <name evidence="6" type="ORF">EXIGLDRAFT_739895</name>
</gene>
<dbReference type="GO" id="GO:0005634">
    <property type="term" value="C:nucleus"/>
    <property type="evidence" value="ECO:0007669"/>
    <property type="project" value="TreeGrafter"/>
</dbReference>
<dbReference type="PANTHER" id="PTHR12400:SF108">
    <property type="entry name" value="KINASE"/>
    <property type="match status" value="1"/>
</dbReference>
<dbReference type="Pfam" id="PF03770">
    <property type="entry name" value="IPK"/>
    <property type="match status" value="1"/>
</dbReference>
<sequence>MAIDENDFSALKSQVGGHPGVQNSSDGSLIAKPCLHPELEFYQEIASNPSLAHFKRFVPKFYGTLKLHGKIETPAGGEVDPGHLNIVPSIVLENISHTFLKPAILDVKLGTVLAEETASDEKKARMDRTARETTSHETGVRLTGFQVYNHDKQDYDVIDKKYGKSIKPDDLPDGMAKFLPVATIDDDGAVHGQGLPTPLLVRVIDGLISRMRKIERAFHGLEFRMVGGSALIVYESDVDALEKSFISYLSEEEEEGYVSDDESDEDETPEEGEEPVEKPSKQADPKPYVIKMIDFAHTHLTPGRGRDEGVMLGIKTTISLLEGRKAQLLDAEK</sequence>
<evidence type="ECO:0000256" key="3">
    <source>
        <dbReference type="ARBA" id="ARBA00022777"/>
    </source>
</evidence>